<dbReference type="AlphaFoldDB" id="A0A2T5LM99"/>
<comment type="caution">
    <text evidence="4">The sequence shown here is derived from an EMBL/GenBank/DDBJ whole genome shotgun (WGS) entry which is preliminary data.</text>
</comment>
<dbReference type="Proteomes" id="UP000244073">
    <property type="component" value="Unassembled WGS sequence"/>
</dbReference>
<protein>
    <recommendedName>
        <fullName evidence="6">Antifungal protein</fullName>
    </recommendedName>
</protein>
<dbReference type="OrthoDB" id="4478077at2759"/>
<keyword evidence="3" id="KW-0732">Signal</keyword>
<organism evidence="4 5">
    <name type="scientific">Aspergillus ochraceoroseus IBT 24754</name>
    <dbReference type="NCBI Taxonomy" id="1392256"/>
    <lineage>
        <taxon>Eukaryota</taxon>
        <taxon>Fungi</taxon>
        <taxon>Dikarya</taxon>
        <taxon>Ascomycota</taxon>
        <taxon>Pezizomycotina</taxon>
        <taxon>Eurotiomycetes</taxon>
        <taxon>Eurotiomycetidae</taxon>
        <taxon>Eurotiales</taxon>
        <taxon>Aspergillaceae</taxon>
        <taxon>Aspergillus</taxon>
        <taxon>Aspergillus subgen. Nidulantes</taxon>
    </lineage>
</organism>
<dbReference type="Pfam" id="PF11402">
    <property type="entry name" value="Antifungal_prot"/>
    <property type="match status" value="1"/>
</dbReference>
<evidence type="ECO:0000256" key="2">
    <source>
        <dbReference type="ARBA" id="ARBA00022577"/>
    </source>
</evidence>
<evidence type="ECO:0000256" key="1">
    <source>
        <dbReference type="ARBA" id="ARBA00022529"/>
    </source>
</evidence>
<gene>
    <name evidence="4" type="ORF">P175DRAFT_0560638</name>
</gene>
<evidence type="ECO:0000313" key="5">
    <source>
        <dbReference type="Proteomes" id="UP000244073"/>
    </source>
</evidence>
<proteinExistence type="predicted"/>
<dbReference type="VEuPathDB" id="FungiDB:P175DRAFT_0560638"/>
<evidence type="ECO:0008006" key="6">
    <source>
        <dbReference type="Google" id="ProtNLM"/>
    </source>
</evidence>
<feature type="signal peptide" evidence="3">
    <location>
        <begin position="1"/>
        <end position="26"/>
    </location>
</feature>
<dbReference type="RefSeq" id="XP_040748797.1">
    <property type="nucleotide sequence ID" value="XM_040900996.1"/>
</dbReference>
<dbReference type="GO" id="GO:0031640">
    <property type="term" value="P:killing of cells of another organism"/>
    <property type="evidence" value="ECO:0007669"/>
    <property type="project" value="UniProtKB-KW"/>
</dbReference>
<dbReference type="GO" id="GO:0050832">
    <property type="term" value="P:defense response to fungus"/>
    <property type="evidence" value="ECO:0007669"/>
    <property type="project" value="UniProtKB-KW"/>
</dbReference>
<evidence type="ECO:0000313" key="4">
    <source>
        <dbReference type="EMBL" id="PTU17405.1"/>
    </source>
</evidence>
<accession>A0A2T5LM99</accession>
<evidence type="ECO:0000256" key="3">
    <source>
        <dbReference type="SAM" id="SignalP"/>
    </source>
</evidence>
<feature type="chain" id="PRO_5015551680" description="Antifungal protein" evidence="3">
    <location>
        <begin position="27"/>
        <end position="128"/>
    </location>
</feature>
<sequence length="128" mass="14280">MQINLLASVGLFLFAALGAIASPIQADSPGSFELGARDGDNSLLSYPGKCTKDKNECRYETQSGLFALVKCPEFANRRCTRDEQDCEWDRYLPISTLIASEVWGKWVGVIHSVFASINYLRFIQKLLI</sequence>
<dbReference type="InterPro" id="IPR023112">
    <property type="entry name" value="Antifungal-protein_dom_sf"/>
</dbReference>
<reference evidence="4 5" key="1">
    <citation type="journal article" date="2018" name="Proc. Natl. Acad. Sci. U.S.A.">
        <title>Linking secondary metabolites to gene clusters through genome sequencing of six diverse Aspergillus species.</title>
        <authorList>
            <person name="Kaerboelling I."/>
            <person name="Vesth T.C."/>
            <person name="Frisvad J.C."/>
            <person name="Nybo J.L."/>
            <person name="Theobald S."/>
            <person name="Kuo A."/>
            <person name="Bowyer P."/>
            <person name="Matsuda Y."/>
            <person name="Mondo S."/>
            <person name="Lyhne E.K."/>
            <person name="Kogle M.E."/>
            <person name="Clum A."/>
            <person name="Lipzen A."/>
            <person name="Salamov A."/>
            <person name="Ngan C.Y."/>
            <person name="Daum C."/>
            <person name="Chiniquy J."/>
            <person name="Barry K."/>
            <person name="LaButti K."/>
            <person name="Haridas S."/>
            <person name="Simmons B.A."/>
            <person name="Magnuson J.K."/>
            <person name="Mortensen U.H."/>
            <person name="Larsen T.O."/>
            <person name="Grigoriev I.V."/>
            <person name="Baker S.E."/>
            <person name="Andersen M.R."/>
        </authorList>
    </citation>
    <scope>NUCLEOTIDE SEQUENCE [LARGE SCALE GENOMIC DNA]</scope>
    <source>
        <strain evidence="4 5">IBT 24754</strain>
    </source>
</reference>
<keyword evidence="2" id="KW-0295">Fungicide</keyword>
<dbReference type="Gene3D" id="2.40.50.60">
    <property type="entry name" value="Antifungal protein domain"/>
    <property type="match status" value="1"/>
</dbReference>
<dbReference type="InterPro" id="IPR022706">
    <property type="entry name" value="Antifungal_prot"/>
</dbReference>
<keyword evidence="1" id="KW-0929">Antimicrobial</keyword>
<dbReference type="SUPFAM" id="SSF57598">
    <property type="entry name" value="Antifungal protein (AGAFP)"/>
    <property type="match status" value="1"/>
</dbReference>
<name>A0A2T5LM99_9EURO</name>
<dbReference type="GeneID" id="63817880"/>
<dbReference type="EMBL" id="MSFN02000010">
    <property type="protein sequence ID" value="PTU17405.1"/>
    <property type="molecule type" value="Genomic_DNA"/>
</dbReference>